<reference evidence="1" key="1">
    <citation type="submission" date="2022-12" db="EMBL/GenBank/DDBJ databases">
        <title>Reference genome sequencing for broad-spectrum identification of bacterial and archaeal isolates by mass spectrometry.</title>
        <authorList>
            <person name="Sekiguchi Y."/>
            <person name="Tourlousse D.M."/>
        </authorList>
    </citation>
    <scope>NUCLEOTIDE SEQUENCE</scope>
    <source>
        <strain evidence="1">10succ1</strain>
    </source>
</reference>
<dbReference type="Proteomes" id="UP001144471">
    <property type="component" value="Unassembled WGS sequence"/>
</dbReference>
<dbReference type="InterPro" id="IPR005564">
    <property type="entry name" value="Major_capsid_GpE"/>
</dbReference>
<name>A0A9W6GIE7_9FUSO</name>
<dbReference type="EMBL" id="BSDY01000001">
    <property type="protein sequence ID" value="GLI54745.1"/>
    <property type="molecule type" value="Genomic_DNA"/>
</dbReference>
<dbReference type="Gene3D" id="3.30.1930.10">
    <property type="entry name" value="capsid protein of prophage domain"/>
    <property type="match status" value="1"/>
</dbReference>
<gene>
    <name evidence="1" type="ORF">PM10SUCC1_02600</name>
</gene>
<dbReference type="AlphaFoldDB" id="A0A9W6GIE7"/>
<comment type="caution">
    <text evidence="1">The sequence shown here is derived from an EMBL/GenBank/DDBJ whole genome shotgun (WGS) entry which is preliminary data.</text>
</comment>
<organism evidence="1 2">
    <name type="scientific">Propionigenium maris DSM 9537</name>
    <dbReference type="NCBI Taxonomy" id="1123000"/>
    <lineage>
        <taxon>Bacteria</taxon>
        <taxon>Fusobacteriati</taxon>
        <taxon>Fusobacteriota</taxon>
        <taxon>Fusobacteriia</taxon>
        <taxon>Fusobacteriales</taxon>
        <taxon>Fusobacteriaceae</taxon>
        <taxon>Propionigenium</taxon>
    </lineage>
</organism>
<dbReference type="RefSeq" id="WP_281832721.1">
    <property type="nucleotide sequence ID" value="NZ_BSDY01000001.1"/>
</dbReference>
<keyword evidence="2" id="KW-1185">Reference proteome</keyword>
<evidence type="ECO:0000313" key="2">
    <source>
        <dbReference type="Proteomes" id="UP001144471"/>
    </source>
</evidence>
<dbReference type="Gene3D" id="3.15.30.10">
    <property type="entry name" value="putative capsid protein of prophage domain like"/>
    <property type="match status" value="1"/>
</dbReference>
<dbReference type="Pfam" id="PF03864">
    <property type="entry name" value="Phage_cap_E"/>
    <property type="match status" value="1"/>
</dbReference>
<protein>
    <recommendedName>
        <fullName evidence="3">Phage major capsid protein E</fullName>
    </recommendedName>
</protein>
<accession>A0A9W6GIE7</accession>
<evidence type="ECO:0008006" key="3">
    <source>
        <dbReference type="Google" id="ProtNLM"/>
    </source>
</evidence>
<sequence length="342" mass="38649">MKAYALVTLIAALAQMKLPKTFMYKFAVGEEKVHPTEKFEIHTKKANRRMAPFVGEYSDGVFIEKTGFAVEEFEPPIIKPYMLASADRLLQRQFGQTIYGNSISTDDRKLIKVGEELEELDDMIVRREAWMIMKLLTEGIIPVIGEGVNRAITYGDANIEKLMGDAKWSSELSDPMALLLEKIQEVGKETGNGIDTLIMSHDAYEVFEKHKIVDNYLKHTNAALVQLDPKEVPDGGKYMGYIPKLGVSIYTFSEWYYNESTKTEEPLLPAGAVVGLKKGFIKMNYGAITQIPDGEEEEQLFVEKRVPHTWVKPGSNKRHVQLQSKPLPVPNDARGWFTITVI</sequence>
<evidence type="ECO:0000313" key="1">
    <source>
        <dbReference type="EMBL" id="GLI54745.1"/>
    </source>
</evidence>
<proteinExistence type="predicted"/>